<accession>A0ABP3VKH0</accession>
<dbReference type="InterPro" id="IPR012902">
    <property type="entry name" value="N_methyl_site"/>
</dbReference>
<evidence type="ECO:0008006" key="4">
    <source>
        <dbReference type="Google" id="ProtNLM"/>
    </source>
</evidence>
<sequence>MRLPAHSALRHADRPGRLQLQTGQRGLSLIELVMLIMVLGIALTAILQVFIQATRASADPQLQRQALAVAESLMEEVQLMPFTWCDPDDANVDTATSTAGCASVVEVIGPEGGEQRSGTPQFDNVNDYNGLTLSGITDISGNAVPGLSTYTAAVKVANAALGSVASSEALQITVTVTGPNGVQVTLDGFRTRHAPNAGL</sequence>
<keyword evidence="1" id="KW-0812">Transmembrane</keyword>
<dbReference type="Proteomes" id="UP001500279">
    <property type="component" value="Unassembled WGS sequence"/>
</dbReference>
<dbReference type="PROSITE" id="PS00409">
    <property type="entry name" value="PROKAR_NTER_METHYL"/>
    <property type="match status" value="1"/>
</dbReference>
<keyword evidence="3" id="KW-1185">Reference proteome</keyword>
<comment type="caution">
    <text evidence="2">The sequence shown here is derived from an EMBL/GenBank/DDBJ whole genome shotgun (WGS) entry which is preliminary data.</text>
</comment>
<keyword evidence="1" id="KW-1133">Transmembrane helix</keyword>
<keyword evidence="1" id="KW-0472">Membrane</keyword>
<dbReference type="RefSeq" id="WP_233446941.1">
    <property type="nucleotide sequence ID" value="NZ_BAAAEW010000033.1"/>
</dbReference>
<proteinExistence type="predicted"/>
<evidence type="ECO:0000313" key="2">
    <source>
        <dbReference type="EMBL" id="GAA0762211.1"/>
    </source>
</evidence>
<reference evidence="3" key="1">
    <citation type="journal article" date="2019" name="Int. J. Syst. Evol. Microbiol.">
        <title>The Global Catalogue of Microorganisms (GCM) 10K type strain sequencing project: providing services to taxonomists for standard genome sequencing and annotation.</title>
        <authorList>
            <consortium name="The Broad Institute Genomics Platform"/>
            <consortium name="The Broad Institute Genome Sequencing Center for Infectious Disease"/>
            <person name="Wu L."/>
            <person name="Ma J."/>
        </authorList>
    </citation>
    <scope>NUCLEOTIDE SEQUENCE [LARGE SCALE GENOMIC DNA]</scope>
    <source>
        <strain evidence="3">JCM 15503</strain>
    </source>
</reference>
<dbReference type="EMBL" id="BAAAEW010000033">
    <property type="protein sequence ID" value="GAA0762211.1"/>
    <property type="molecule type" value="Genomic_DNA"/>
</dbReference>
<organism evidence="2 3">
    <name type="scientific">Ideonella azotifigens</name>
    <dbReference type="NCBI Taxonomy" id="513160"/>
    <lineage>
        <taxon>Bacteria</taxon>
        <taxon>Pseudomonadati</taxon>
        <taxon>Pseudomonadota</taxon>
        <taxon>Betaproteobacteria</taxon>
        <taxon>Burkholderiales</taxon>
        <taxon>Sphaerotilaceae</taxon>
        <taxon>Ideonella</taxon>
    </lineage>
</organism>
<feature type="transmembrane region" description="Helical" evidence="1">
    <location>
        <begin position="27"/>
        <end position="51"/>
    </location>
</feature>
<evidence type="ECO:0000313" key="3">
    <source>
        <dbReference type="Proteomes" id="UP001500279"/>
    </source>
</evidence>
<evidence type="ECO:0000256" key="1">
    <source>
        <dbReference type="SAM" id="Phobius"/>
    </source>
</evidence>
<gene>
    <name evidence="2" type="ORF">GCM10009107_46450</name>
</gene>
<protein>
    <recommendedName>
        <fullName evidence="4">Type II secretion system protein</fullName>
    </recommendedName>
</protein>
<name>A0ABP3VKH0_9BURK</name>